<proteinExistence type="predicted"/>
<organism evidence="11 12">
    <name type="scientific">Nicotiana attenuata</name>
    <name type="common">Coyote tobacco</name>
    <dbReference type="NCBI Taxonomy" id="49451"/>
    <lineage>
        <taxon>Eukaryota</taxon>
        <taxon>Viridiplantae</taxon>
        <taxon>Streptophyta</taxon>
        <taxon>Embryophyta</taxon>
        <taxon>Tracheophyta</taxon>
        <taxon>Spermatophyta</taxon>
        <taxon>Magnoliopsida</taxon>
        <taxon>eudicotyledons</taxon>
        <taxon>Gunneridae</taxon>
        <taxon>Pentapetalae</taxon>
        <taxon>asterids</taxon>
        <taxon>lamiids</taxon>
        <taxon>Solanales</taxon>
        <taxon>Solanaceae</taxon>
        <taxon>Nicotianoideae</taxon>
        <taxon>Nicotianeae</taxon>
        <taxon>Nicotiana</taxon>
    </lineage>
</organism>
<dbReference type="PANTHER" id="PTHR45801">
    <property type="entry name" value="OS07G0101800 PROTEIN"/>
    <property type="match status" value="1"/>
</dbReference>
<accession>A0A1J6JMP9</accession>
<feature type="region of interest" description="Disordered" evidence="9">
    <location>
        <begin position="60"/>
        <end position="91"/>
    </location>
</feature>
<evidence type="ECO:0000256" key="8">
    <source>
        <dbReference type="PROSITE-ProRule" id="PRU00042"/>
    </source>
</evidence>
<dbReference type="InterPro" id="IPR013087">
    <property type="entry name" value="Znf_C2H2_type"/>
</dbReference>
<evidence type="ECO:0000256" key="1">
    <source>
        <dbReference type="ARBA" id="ARBA00004123"/>
    </source>
</evidence>
<evidence type="ECO:0000259" key="10">
    <source>
        <dbReference type="PROSITE" id="PS50157"/>
    </source>
</evidence>
<feature type="domain" description="C2H2-type" evidence="10">
    <location>
        <begin position="26"/>
        <end position="53"/>
    </location>
</feature>
<evidence type="ECO:0000313" key="11">
    <source>
        <dbReference type="EMBL" id="OIT08177.1"/>
    </source>
</evidence>
<dbReference type="GeneID" id="109241186"/>
<dbReference type="PROSITE" id="PS50157">
    <property type="entry name" value="ZINC_FINGER_C2H2_2"/>
    <property type="match status" value="1"/>
</dbReference>
<keyword evidence="7" id="KW-0539">Nucleus</keyword>
<evidence type="ECO:0000256" key="7">
    <source>
        <dbReference type="ARBA" id="ARBA00023242"/>
    </source>
</evidence>
<evidence type="ECO:0000256" key="6">
    <source>
        <dbReference type="ARBA" id="ARBA00023163"/>
    </source>
</evidence>
<dbReference type="AlphaFoldDB" id="A0A1J6JMP9"/>
<comment type="subcellular location">
    <subcellularLocation>
        <location evidence="1">Nucleus</location>
    </subcellularLocation>
</comment>
<keyword evidence="12" id="KW-1185">Reference proteome</keyword>
<evidence type="ECO:0000256" key="3">
    <source>
        <dbReference type="ARBA" id="ARBA00022771"/>
    </source>
</evidence>
<evidence type="ECO:0000256" key="2">
    <source>
        <dbReference type="ARBA" id="ARBA00022723"/>
    </source>
</evidence>
<keyword evidence="6" id="KW-0804">Transcription</keyword>
<dbReference type="GO" id="GO:0005634">
    <property type="term" value="C:nucleus"/>
    <property type="evidence" value="ECO:0007669"/>
    <property type="project" value="UniProtKB-SubCell"/>
</dbReference>
<keyword evidence="5" id="KW-0805">Transcription regulation</keyword>
<dbReference type="PANTHER" id="PTHR45801:SF110">
    <property type="entry name" value="TRANSCRIPTIONAL REGULATOR SUPERMAN"/>
    <property type="match status" value="1"/>
</dbReference>
<dbReference type="OMA" id="QTHAKED"/>
<name>A0A1J6JMP9_NICAT</name>
<gene>
    <name evidence="11" type="primary">SUP_3</name>
    <name evidence="11" type="ORF">A4A49_11699</name>
</gene>
<feature type="compositionally biased region" description="Low complexity" evidence="9">
    <location>
        <begin position="78"/>
        <end position="91"/>
    </location>
</feature>
<dbReference type="Pfam" id="PF13912">
    <property type="entry name" value="zf-C2H2_6"/>
    <property type="match status" value="1"/>
</dbReference>
<dbReference type="SMART" id="SM00355">
    <property type="entry name" value="ZnF_C2H2"/>
    <property type="match status" value="1"/>
</dbReference>
<comment type="caution">
    <text evidence="11">The sequence shown here is derived from an EMBL/GenBank/DDBJ whole genome shotgun (WGS) entry which is preliminary data.</text>
</comment>
<dbReference type="PROSITE" id="PS00028">
    <property type="entry name" value="ZINC_FINGER_C2H2_1"/>
    <property type="match status" value="1"/>
</dbReference>
<reference evidence="11" key="1">
    <citation type="submission" date="2016-11" db="EMBL/GenBank/DDBJ databases">
        <title>The genome of Nicotiana attenuata.</title>
        <authorList>
            <person name="Xu S."/>
            <person name="Brockmoeller T."/>
            <person name="Gaquerel E."/>
            <person name="Navarro A."/>
            <person name="Kuhl H."/>
            <person name="Gase K."/>
            <person name="Ling Z."/>
            <person name="Zhou W."/>
            <person name="Kreitzer C."/>
            <person name="Stanke M."/>
            <person name="Tang H."/>
            <person name="Lyons E."/>
            <person name="Pandey P."/>
            <person name="Pandey S.P."/>
            <person name="Timmermann B."/>
            <person name="Baldwin I.T."/>
        </authorList>
    </citation>
    <scope>NUCLEOTIDE SEQUENCE [LARGE SCALE GENOMIC DNA]</scope>
    <source>
        <strain evidence="11">UT</strain>
    </source>
</reference>
<dbReference type="SUPFAM" id="SSF57667">
    <property type="entry name" value="beta-beta-alpha zinc fingers"/>
    <property type="match status" value="1"/>
</dbReference>
<sequence length="172" mass="19739">MEKMKFKENTHIEVWDSASIWPERDYKCSFCKREFRSAQALGGHMNVHRRDRAKLRLLHYSPSPSCDNTNPSPKKPNHNPSISSSSSSSSPRFNFTGSYLKGEIAKSTLSKTVSLGVKPPADFTKRNNENRVWKKREFVTLDFNMGLLQTHAKEDNVDMDLDLDLELRLGYS</sequence>
<evidence type="ECO:0000256" key="9">
    <source>
        <dbReference type="SAM" id="MobiDB-lite"/>
    </source>
</evidence>
<evidence type="ECO:0000256" key="5">
    <source>
        <dbReference type="ARBA" id="ARBA00023015"/>
    </source>
</evidence>
<dbReference type="Gene3D" id="3.30.160.60">
    <property type="entry name" value="Classic Zinc Finger"/>
    <property type="match status" value="1"/>
</dbReference>
<dbReference type="EMBL" id="MJEQ01037183">
    <property type="protein sequence ID" value="OIT08177.1"/>
    <property type="molecule type" value="Genomic_DNA"/>
</dbReference>
<dbReference type="KEGG" id="nau:109241186"/>
<dbReference type="Proteomes" id="UP000187609">
    <property type="component" value="Unassembled WGS sequence"/>
</dbReference>
<dbReference type="InterPro" id="IPR036236">
    <property type="entry name" value="Znf_C2H2_sf"/>
</dbReference>
<dbReference type="STRING" id="49451.A0A1J6JMP9"/>
<keyword evidence="4" id="KW-0862">Zinc</keyword>
<dbReference type="SMR" id="A0A1J6JMP9"/>
<dbReference type="Gramene" id="OIT08177">
    <property type="protein sequence ID" value="OIT08177"/>
    <property type="gene ID" value="A4A49_11699"/>
</dbReference>
<evidence type="ECO:0000313" key="12">
    <source>
        <dbReference type="Proteomes" id="UP000187609"/>
    </source>
</evidence>
<dbReference type="OrthoDB" id="1221139at2759"/>
<keyword evidence="2" id="KW-0479">Metal-binding</keyword>
<keyword evidence="3 8" id="KW-0863">Zinc-finger</keyword>
<dbReference type="InterPro" id="IPR052426">
    <property type="entry name" value="Plant_dev_regulator"/>
</dbReference>
<dbReference type="GO" id="GO:0008270">
    <property type="term" value="F:zinc ion binding"/>
    <property type="evidence" value="ECO:0007669"/>
    <property type="project" value="UniProtKB-KW"/>
</dbReference>
<protein>
    <submittedName>
        <fullName evidence="11">Transcriptional regulator superman</fullName>
    </submittedName>
</protein>
<evidence type="ECO:0000256" key="4">
    <source>
        <dbReference type="ARBA" id="ARBA00022833"/>
    </source>
</evidence>